<dbReference type="InterPro" id="IPR050368">
    <property type="entry name" value="ClC-type_chloride_channel"/>
</dbReference>
<dbReference type="AlphaFoldDB" id="A0A0P1N0R7"/>
<dbReference type="Pfam" id="PF00654">
    <property type="entry name" value="Voltage_CLC"/>
    <property type="match status" value="1"/>
</dbReference>
<sequence>MKKILNEQLILFTSVLKWVLLATITGAIVGLSTVVFLKILDLSTQFMGRYELYFLILPFGLLISTLLVMYLAPDAEGHGTEKVIESVHKKFGDIKLSVVPVKLIATVVTIASGGSVGKEGPCAQIGAGLASSFAKLLKLNKQDRKKLVICGISAGFSSVFGTPIAGAIFGVEVLYIGDILYDVLLPSFIAGIVSYHVTSSLGITYFHHPIKFTPIFSESFFIKVILAGIFFGICARIFIESMDLFEKLNKRINLWKPWKSLLGGSILVVLTFIFGKQYLGLGLDTIQNAIEGKNVVFYAFIAKIIFTSITLNFGGSGGVVTPIFFVGATSGILFAKMLGLDFSTFSAIGFVSVLAGATNAPIAASIMSVELFGPSLAPYASVACIISFIMTGHKSIYPSQVLSIAKSSSIEVEVGKEIEYVTPKLKTKGKGMVYWEFVIKKFKRGDNSSKSDDRDG</sequence>
<dbReference type="Proteomes" id="UP000199197">
    <property type="component" value="Unassembled WGS sequence"/>
</dbReference>
<evidence type="ECO:0000256" key="5">
    <source>
        <dbReference type="SAM" id="Phobius"/>
    </source>
</evidence>
<evidence type="ECO:0000313" key="7">
    <source>
        <dbReference type="Proteomes" id="UP000199197"/>
    </source>
</evidence>
<keyword evidence="7" id="KW-1185">Reference proteome</keyword>
<dbReference type="EMBL" id="CZVW01000010">
    <property type="protein sequence ID" value="CUT01896.1"/>
    <property type="molecule type" value="Genomic_DNA"/>
</dbReference>
<feature type="transmembrane region" description="Helical" evidence="5">
    <location>
        <begin position="220"/>
        <end position="238"/>
    </location>
</feature>
<dbReference type="Gene3D" id="1.10.3080.10">
    <property type="entry name" value="Clc chloride channel"/>
    <property type="match status" value="1"/>
</dbReference>
<reference evidence="7" key="1">
    <citation type="submission" date="2015-11" db="EMBL/GenBank/DDBJ databases">
        <authorList>
            <person name="Varghese N."/>
        </authorList>
    </citation>
    <scope>NUCLEOTIDE SEQUENCE [LARGE SCALE GENOMIC DNA]</scope>
    <source>
        <strain evidence="7">JGI-23</strain>
    </source>
</reference>
<dbReference type="PANTHER" id="PTHR43427:SF12">
    <property type="entry name" value="CHLORIDE TRANSPORTER"/>
    <property type="match status" value="1"/>
</dbReference>
<dbReference type="InterPro" id="IPR001807">
    <property type="entry name" value="ClC"/>
</dbReference>
<keyword evidence="3 5" id="KW-1133">Transmembrane helix</keyword>
<proteinExistence type="predicted"/>
<feature type="transmembrane region" description="Helical" evidence="5">
    <location>
        <begin position="319"/>
        <end position="338"/>
    </location>
</feature>
<dbReference type="GO" id="GO:0015108">
    <property type="term" value="F:chloride transmembrane transporter activity"/>
    <property type="evidence" value="ECO:0007669"/>
    <property type="project" value="InterPro"/>
</dbReference>
<dbReference type="InterPro" id="IPR014743">
    <property type="entry name" value="Cl-channel_core"/>
</dbReference>
<dbReference type="PRINTS" id="PR00762">
    <property type="entry name" value="CLCHANNEL"/>
</dbReference>
<evidence type="ECO:0000256" key="4">
    <source>
        <dbReference type="ARBA" id="ARBA00023136"/>
    </source>
</evidence>
<name>A0A0P1N0R7_9BACT</name>
<protein>
    <submittedName>
        <fullName evidence="6">H+/Cl-antiporter ClcA</fullName>
    </submittedName>
</protein>
<feature type="transmembrane region" description="Helical" evidence="5">
    <location>
        <begin position="147"/>
        <end position="171"/>
    </location>
</feature>
<feature type="transmembrane region" description="Helical" evidence="5">
    <location>
        <begin position="52"/>
        <end position="72"/>
    </location>
</feature>
<evidence type="ECO:0000313" key="6">
    <source>
        <dbReference type="EMBL" id="CUT01896.1"/>
    </source>
</evidence>
<evidence type="ECO:0000256" key="1">
    <source>
        <dbReference type="ARBA" id="ARBA00004141"/>
    </source>
</evidence>
<comment type="subcellular location">
    <subcellularLocation>
        <location evidence="1">Membrane</location>
        <topology evidence="1">Multi-pass membrane protein</topology>
    </subcellularLocation>
</comment>
<dbReference type="PANTHER" id="PTHR43427">
    <property type="entry name" value="CHLORIDE CHANNEL PROTEIN CLC-E"/>
    <property type="match status" value="1"/>
</dbReference>
<accession>A0A0P1N0R7</accession>
<evidence type="ECO:0000256" key="2">
    <source>
        <dbReference type="ARBA" id="ARBA00022692"/>
    </source>
</evidence>
<dbReference type="OrthoDB" id="9767361at2"/>
<gene>
    <name evidence="6" type="ORF">JGI23_01142</name>
</gene>
<keyword evidence="4 5" id="KW-0472">Membrane</keyword>
<feature type="transmembrane region" description="Helical" evidence="5">
    <location>
        <begin position="295"/>
        <end position="313"/>
    </location>
</feature>
<dbReference type="SUPFAM" id="SSF81340">
    <property type="entry name" value="Clc chloride channel"/>
    <property type="match status" value="1"/>
</dbReference>
<feature type="transmembrane region" description="Helical" evidence="5">
    <location>
        <begin position="258"/>
        <end position="275"/>
    </location>
</feature>
<organism evidence="6 7">
    <name type="scientific">Candidatus Chryseopegocella kryptomonas</name>
    <dbReference type="NCBI Taxonomy" id="1633643"/>
    <lineage>
        <taxon>Bacteria</taxon>
        <taxon>Pseudomonadati</taxon>
        <taxon>Candidatus Kryptoniota</taxon>
        <taxon>Candidatus Chryseopegocella</taxon>
    </lineage>
</organism>
<evidence type="ECO:0000256" key="3">
    <source>
        <dbReference type="ARBA" id="ARBA00022989"/>
    </source>
</evidence>
<feature type="transmembrane region" description="Helical" evidence="5">
    <location>
        <begin position="20"/>
        <end position="40"/>
    </location>
</feature>
<keyword evidence="2 5" id="KW-0812">Transmembrane</keyword>
<feature type="transmembrane region" description="Helical" evidence="5">
    <location>
        <begin position="183"/>
        <end position="208"/>
    </location>
</feature>
<feature type="transmembrane region" description="Helical" evidence="5">
    <location>
        <begin position="345"/>
        <end position="364"/>
    </location>
</feature>
<dbReference type="GO" id="GO:0016020">
    <property type="term" value="C:membrane"/>
    <property type="evidence" value="ECO:0007669"/>
    <property type="project" value="UniProtKB-SubCell"/>
</dbReference>
<dbReference type="RefSeq" id="WP_092349820.1">
    <property type="nucleotide sequence ID" value="NZ_CZVW01000010.1"/>
</dbReference>